<dbReference type="OrthoDB" id="1430229at2759"/>
<evidence type="ECO:0000313" key="2">
    <source>
        <dbReference type="EMBL" id="RDX88585.1"/>
    </source>
</evidence>
<organism evidence="2 3">
    <name type="scientific">Mucuna pruriens</name>
    <name type="common">Velvet bean</name>
    <name type="synonym">Dolichos pruriens</name>
    <dbReference type="NCBI Taxonomy" id="157652"/>
    <lineage>
        <taxon>Eukaryota</taxon>
        <taxon>Viridiplantae</taxon>
        <taxon>Streptophyta</taxon>
        <taxon>Embryophyta</taxon>
        <taxon>Tracheophyta</taxon>
        <taxon>Spermatophyta</taxon>
        <taxon>Magnoliopsida</taxon>
        <taxon>eudicotyledons</taxon>
        <taxon>Gunneridae</taxon>
        <taxon>Pentapetalae</taxon>
        <taxon>rosids</taxon>
        <taxon>fabids</taxon>
        <taxon>Fabales</taxon>
        <taxon>Fabaceae</taxon>
        <taxon>Papilionoideae</taxon>
        <taxon>50 kb inversion clade</taxon>
        <taxon>NPAAA clade</taxon>
        <taxon>indigoferoid/millettioid clade</taxon>
        <taxon>Phaseoleae</taxon>
        <taxon>Mucuna</taxon>
    </lineage>
</organism>
<dbReference type="InterPro" id="IPR012337">
    <property type="entry name" value="RNaseH-like_sf"/>
</dbReference>
<comment type="caution">
    <text evidence="2">The sequence shown here is derived from an EMBL/GenBank/DDBJ whole genome shotgun (WGS) entry which is preliminary data.</text>
</comment>
<protein>
    <submittedName>
        <fullName evidence="2">Pro-Pol polyprotein</fullName>
    </submittedName>
</protein>
<reference evidence="2" key="1">
    <citation type="submission" date="2018-05" db="EMBL/GenBank/DDBJ databases">
        <title>Draft genome of Mucuna pruriens seed.</title>
        <authorList>
            <person name="Nnadi N.E."/>
            <person name="Vos R."/>
            <person name="Hasami M.H."/>
            <person name="Devisetty U.K."/>
            <person name="Aguiy J.C."/>
        </authorList>
    </citation>
    <scope>NUCLEOTIDE SEQUENCE [LARGE SCALE GENOMIC DNA]</scope>
    <source>
        <strain evidence="2">JCA_2017</strain>
    </source>
</reference>
<dbReference type="InterPro" id="IPR001584">
    <property type="entry name" value="Integrase_cat-core"/>
</dbReference>
<name>A0A371GDE6_MUCPR</name>
<accession>A0A371GDE6</accession>
<evidence type="ECO:0000259" key="1">
    <source>
        <dbReference type="PROSITE" id="PS50994"/>
    </source>
</evidence>
<dbReference type="GO" id="GO:0015074">
    <property type="term" value="P:DNA integration"/>
    <property type="evidence" value="ECO:0007669"/>
    <property type="project" value="InterPro"/>
</dbReference>
<feature type="domain" description="Integrase catalytic" evidence="1">
    <location>
        <begin position="77"/>
        <end position="247"/>
    </location>
</feature>
<dbReference type="AlphaFoldDB" id="A0A371GDE6"/>
<keyword evidence="3" id="KW-1185">Reference proteome</keyword>
<dbReference type="InterPro" id="IPR050951">
    <property type="entry name" value="Retrovirus_Pol_polyprotein"/>
</dbReference>
<evidence type="ECO:0000313" key="3">
    <source>
        <dbReference type="Proteomes" id="UP000257109"/>
    </source>
</evidence>
<dbReference type="PROSITE" id="PS50994">
    <property type="entry name" value="INTEGRASE"/>
    <property type="match status" value="1"/>
</dbReference>
<gene>
    <name evidence="2" type="primary">pol</name>
    <name evidence="2" type="ORF">CR513_29800</name>
</gene>
<dbReference type="PANTHER" id="PTHR37984">
    <property type="entry name" value="PROTEIN CBG26694"/>
    <property type="match status" value="1"/>
</dbReference>
<proteinExistence type="predicted"/>
<dbReference type="GO" id="GO:0003676">
    <property type="term" value="F:nucleic acid binding"/>
    <property type="evidence" value="ECO:0007669"/>
    <property type="project" value="InterPro"/>
</dbReference>
<dbReference type="SUPFAM" id="SSF53098">
    <property type="entry name" value="Ribonuclease H-like"/>
    <property type="match status" value="1"/>
</dbReference>
<dbReference type="PANTHER" id="PTHR37984:SF5">
    <property type="entry name" value="PROTEIN NYNRIN-LIKE"/>
    <property type="match status" value="1"/>
</dbReference>
<sequence>MMKEAARYTLVEQQLYRRGFASPLLRCLEGDEAEYVMKESRVLLPTLRSDCMNYVKKCNKCQRFAEGHRAPPEHLYSITSPWPFCKWGVDILGPFPMALGQIKFLIVAVDYFTKWVEVEPVATIYAERFGIPAEIVSDNGTQFASRATTEFCEGLRIKQIFTSVEHPQSNSQAEAANRVILKGLRKRLEEAKGRWVEELPQAVIPVEIGESSALRETAHIREYVVKTRVARMYNKRVIPRNFKPQDLVLRKIVQKAENNKLTPSWEGPFRIKEEVGRGAYQLESLGGKKVP</sequence>
<dbReference type="InterPro" id="IPR036397">
    <property type="entry name" value="RNaseH_sf"/>
</dbReference>
<dbReference type="Proteomes" id="UP000257109">
    <property type="component" value="Unassembled WGS sequence"/>
</dbReference>
<feature type="non-terminal residue" evidence="2">
    <location>
        <position position="1"/>
    </location>
</feature>
<dbReference type="Gene3D" id="3.30.420.10">
    <property type="entry name" value="Ribonuclease H-like superfamily/Ribonuclease H"/>
    <property type="match status" value="1"/>
</dbReference>
<dbReference type="EMBL" id="QJKJ01005901">
    <property type="protein sequence ID" value="RDX88585.1"/>
    <property type="molecule type" value="Genomic_DNA"/>
</dbReference>